<feature type="region of interest" description="Disordered" evidence="1">
    <location>
        <begin position="127"/>
        <end position="148"/>
    </location>
</feature>
<organism evidence="3 4">
    <name type="scientific">Ceratopteris richardii</name>
    <name type="common">Triangle waterfern</name>
    <dbReference type="NCBI Taxonomy" id="49495"/>
    <lineage>
        <taxon>Eukaryota</taxon>
        <taxon>Viridiplantae</taxon>
        <taxon>Streptophyta</taxon>
        <taxon>Embryophyta</taxon>
        <taxon>Tracheophyta</taxon>
        <taxon>Polypodiopsida</taxon>
        <taxon>Polypodiidae</taxon>
        <taxon>Polypodiales</taxon>
        <taxon>Pteridineae</taxon>
        <taxon>Pteridaceae</taxon>
        <taxon>Parkerioideae</taxon>
        <taxon>Ceratopteris</taxon>
    </lineage>
</organism>
<evidence type="ECO:0000256" key="1">
    <source>
        <dbReference type="SAM" id="MobiDB-lite"/>
    </source>
</evidence>
<dbReference type="EMBL" id="CM035433">
    <property type="protein sequence ID" value="KAH7293689.1"/>
    <property type="molecule type" value="Genomic_DNA"/>
</dbReference>
<protein>
    <submittedName>
        <fullName evidence="3">Uncharacterized protein</fullName>
    </submittedName>
</protein>
<dbReference type="Proteomes" id="UP000825935">
    <property type="component" value="Chromosome 28"/>
</dbReference>
<feature type="chain" id="PRO_5035822148" evidence="2">
    <location>
        <begin position="24"/>
        <end position="156"/>
    </location>
</feature>
<accession>A0A8T2RB95</accession>
<keyword evidence="4" id="KW-1185">Reference proteome</keyword>
<feature type="signal peptide" evidence="2">
    <location>
        <begin position="1"/>
        <end position="23"/>
    </location>
</feature>
<evidence type="ECO:0000313" key="4">
    <source>
        <dbReference type="Proteomes" id="UP000825935"/>
    </source>
</evidence>
<proteinExistence type="predicted"/>
<comment type="caution">
    <text evidence="3">The sequence shown here is derived from an EMBL/GenBank/DDBJ whole genome shotgun (WGS) entry which is preliminary data.</text>
</comment>
<reference evidence="3" key="1">
    <citation type="submission" date="2021-08" db="EMBL/GenBank/DDBJ databases">
        <title>WGS assembly of Ceratopteris richardii.</title>
        <authorList>
            <person name="Marchant D.B."/>
            <person name="Chen G."/>
            <person name="Jenkins J."/>
            <person name="Shu S."/>
            <person name="Leebens-Mack J."/>
            <person name="Grimwood J."/>
            <person name="Schmutz J."/>
            <person name="Soltis P."/>
            <person name="Soltis D."/>
            <person name="Chen Z.-H."/>
        </authorList>
    </citation>
    <scope>NUCLEOTIDE SEQUENCE</scope>
    <source>
        <strain evidence="3">Whitten #5841</strain>
        <tissue evidence="3">Leaf</tissue>
    </source>
</reference>
<keyword evidence="2" id="KW-0732">Signal</keyword>
<evidence type="ECO:0000256" key="2">
    <source>
        <dbReference type="SAM" id="SignalP"/>
    </source>
</evidence>
<feature type="compositionally biased region" description="Polar residues" evidence="1">
    <location>
        <begin position="49"/>
        <end position="59"/>
    </location>
</feature>
<sequence length="156" mass="17363">MFCNLVQMLLLVVVALLMSVTMHQSFLLSHIEAFVQVDSEGNAILSQSEKAGNDRLSSAKQHEFDTFRPRYEAQEAGDHGPSGGDYGSLGDDYGAPRNESDGHGFLHEGPFIRCDNDSTKADISNYRKTRDQVPGFPHHGFRGDYPYNDTCLRQPP</sequence>
<evidence type="ECO:0000313" key="3">
    <source>
        <dbReference type="EMBL" id="KAH7293689.1"/>
    </source>
</evidence>
<dbReference type="AlphaFoldDB" id="A0A8T2RB95"/>
<gene>
    <name evidence="3" type="ORF">KP509_28G037000</name>
</gene>
<feature type="compositionally biased region" description="Basic and acidic residues" evidence="1">
    <location>
        <begin position="60"/>
        <end position="78"/>
    </location>
</feature>
<feature type="region of interest" description="Disordered" evidence="1">
    <location>
        <begin position="49"/>
        <end position="109"/>
    </location>
</feature>
<name>A0A8T2RB95_CERRI</name>